<gene>
    <name evidence="3" type="ORF">AWC06_14580</name>
</gene>
<dbReference type="PANTHER" id="PTHR43422:SF3">
    <property type="entry name" value="THIAMINE THIAZOLE SYNTHASE"/>
    <property type="match status" value="1"/>
</dbReference>
<dbReference type="EMBL" id="LQOW01000021">
    <property type="protein sequence ID" value="ORV60152.1"/>
    <property type="molecule type" value="Genomic_DNA"/>
</dbReference>
<evidence type="ECO:0000259" key="2">
    <source>
        <dbReference type="Pfam" id="PF01494"/>
    </source>
</evidence>
<dbReference type="Gene3D" id="3.50.50.60">
    <property type="entry name" value="FAD/NAD(P)-binding domain"/>
    <property type="match status" value="1"/>
</dbReference>
<feature type="domain" description="FAD-binding" evidence="2">
    <location>
        <begin position="9"/>
        <end position="352"/>
    </location>
</feature>
<evidence type="ECO:0000256" key="1">
    <source>
        <dbReference type="SAM" id="MobiDB-lite"/>
    </source>
</evidence>
<dbReference type="Pfam" id="PF01494">
    <property type="entry name" value="FAD_binding_3"/>
    <property type="match status" value="1"/>
</dbReference>
<proteinExistence type="predicted"/>
<dbReference type="PANTHER" id="PTHR43422">
    <property type="entry name" value="THIAMINE THIAZOLE SYNTHASE"/>
    <property type="match status" value="1"/>
</dbReference>
<dbReference type="OrthoDB" id="9790035at2"/>
<dbReference type="RefSeq" id="WP_085197128.1">
    <property type="nucleotide sequence ID" value="NZ_JACKVI010000019.1"/>
</dbReference>
<dbReference type="InterPro" id="IPR002938">
    <property type="entry name" value="FAD-bd"/>
</dbReference>
<organism evidence="3 4">
    <name type="scientific">Mycobacterium fragae</name>
    <dbReference type="NCBI Taxonomy" id="1260918"/>
    <lineage>
        <taxon>Bacteria</taxon>
        <taxon>Bacillati</taxon>
        <taxon>Actinomycetota</taxon>
        <taxon>Actinomycetes</taxon>
        <taxon>Mycobacteriales</taxon>
        <taxon>Mycobacteriaceae</taxon>
        <taxon>Mycobacterium</taxon>
    </lineage>
</organism>
<evidence type="ECO:0000313" key="4">
    <source>
        <dbReference type="Proteomes" id="UP000194000"/>
    </source>
</evidence>
<dbReference type="Proteomes" id="UP000194000">
    <property type="component" value="Unassembled WGS sequence"/>
</dbReference>
<protein>
    <submittedName>
        <fullName evidence="3">2-polyprenyl-6-methoxyphenol hydroxylase-like oxidoreductase</fullName>
    </submittedName>
</protein>
<dbReference type="STRING" id="1260918.AWC06_14580"/>
<dbReference type="AlphaFoldDB" id="A0A1X1UTH6"/>
<evidence type="ECO:0000313" key="3">
    <source>
        <dbReference type="EMBL" id="ORV60152.1"/>
    </source>
</evidence>
<dbReference type="SUPFAM" id="SSF51905">
    <property type="entry name" value="FAD/NAD(P)-binding domain"/>
    <property type="match status" value="1"/>
</dbReference>
<reference evidence="3 4" key="1">
    <citation type="submission" date="2016-01" db="EMBL/GenBank/DDBJ databases">
        <title>The new phylogeny of the genus Mycobacterium.</title>
        <authorList>
            <person name="Tarcisio F."/>
            <person name="Conor M."/>
            <person name="Antonella G."/>
            <person name="Elisabetta G."/>
            <person name="Giulia F.S."/>
            <person name="Sara T."/>
            <person name="Anna F."/>
            <person name="Clotilde B."/>
            <person name="Roberto B."/>
            <person name="Veronica D.S."/>
            <person name="Fabio R."/>
            <person name="Monica P."/>
            <person name="Olivier J."/>
            <person name="Enrico T."/>
            <person name="Nicola S."/>
        </authorList>
    </citation>
    <scope>NUCLEOTIDE SEQUENCE [LARGE SCALE GENOMIC DNA]</scope>
    <source>
        <strain evidence="3 4">DSM 45731</strain>
    </source>
</reference>
<feature type="region of interest" description="Disordered" evidence="1">
    <location>
        <begin position="451"/>
        <end position="477"/>
    </location>
</feature>
<comment type="caution">
    <text evidence="3">The sequence shown here is derived from an EMBL/GenBank/DDBJ whole genome shotgun (WGS) entry which is preliminary data.</text>
</comment>
<dbReference type="InterPro" id="IPR036188">
    <property type="entry name" value="FAD/NAD-bd_sf"/>
</dbReference>
<name>A0A1X1UTH6_9MYCO</name>
<sequence length="477" mass="52326">MSRLGERAIVLGASMGGLLTARVLADYFRTVTVVERDELPDDPANRRGVPQGRHVHTLLPHGARILDELFPGILNELVAGGAPVWDDGDLSKLYISLNGHEFLRSGKLALDPTQPMALYMPSRPFLECHVRRRLQAIGNMTIHGGQDVAALTSTADRTRVTGARVIDRGGGAERELTADLVVDAMGRAAHTPAFLESLGYGRPVEDHIVMHTTYTSQLLRIPPGTLKEMMCLISPAPGRPTGMFLFGYENDSWIFSVCGMVGHEPPRDLAGMLSFAEEYAPAHLLTAVRAGEPIAPVVQHRMPSSQWRRYDKMRRFPDGLLVSGDAICSFNPIYGQGMSVAALDAVALRESLRRGVPDLPRRYFHAAAKSIGVAWQIAAGSDLAFPEVEGRRTPSMRVTNRLVDWVQTASESDAVVGGQFFKVFALVDPPSRLLHPAFFYRVATANLRRRRHDSRPRQAVAADPADGGRFLPEMVSE</sequence>
<keyword evidence="4" id="KW-1185">Reference proteome</keyword>
<accession>A0A1X1UTH6</accession>
<dbReference type="GO" id="GO:0071949">
    <property type="term" value="F:FAD binding"/>
    <property type="evidence" value="ECO:0007669"/>
    <property type="project" value="InterPro"/>
</dbReference>